<dbReference type="InterPro" id="IPR022536">
    <property type="entry name" value="EspC"/>
</dbReference>
<evidence type="ECO:0008006" key="3">
    <source>
        <dbReference type="Google" id="ProtNLM"/>
    </source>
</evidence>
<gene>
    <name evidence="1" type="ORF">RMCC_6219</name>
</gene>
<proteinExistence type="predicted"/>
<dbReference type="GO" id="GO:0009306">
    <property type="term" value="P:protein secretion"/>
    <property type="evidence" value="ECO:0007669"/>
    <property type="project" value="InterPro"/>
</dbReference>
<keyword evidence="2" id="KW-1185">Reference proteome</keyword>
<reference evidence="2" key="1">
    <citation type="journal article" date="2016" name="Genome Announc.">
        <title>Draft Genome Sequences of Five Rapidly Growing Mycobacterium Species, M. thermoresistibile, M. fortuitum subsp. acetamidolyticum, M. canariasense, M. brisbanense, and M. novocastrense.</title>
        <authorList>
            <person name="Katahira K."/>
            <person name="Ogura Y."/>
            <person name="Gotoh Y."/>
            <person name="Hayashi T."/>
        </authorList>
    </citation>
    <scope>NUCLEOTIDE SEQUENCE [LARGE SCALE GENOMIC DNA]</scope>
    <source>
        <strain evidence="2">JCM15298</strain>
    </source>
</reference>
<organism evidence="1 2">
    <name type="scientific">Mycolicibacterium canariasense</name>
    <name type="common">Mycobacterium canariasense</name>
    <dbReference type="NCBI Taxonomy" id="228230"/>
    <lineage>
        <taxon>Bacteria</taxon>
        <taxon>Bacillati</taxon>
        <taxon>Actinomycetota</taxon>
        <taxon>Actinomycetes</taxon>
        <taxon>Mycobacteriales</taxon>
        <taxon>Mycobacteriaceae</taxon>
        <taxon>Mycolicibacterium</taxon>
    </lineage>
</organism>
<sequence>MGYTRIDTGAVLDAAHRYDTAAELLDTALHSHLARLSFDGSRAGRSYADSGDAVRLAVERSCAALADWSRAAREIAVLLRTSVQNYADADSRAAGRLR</sequence>
<comment type="caution">
    <text evidence="1">The sequence shown here is derived from an EMBL/GenBank/DDBJ whole genome shotgun (WGS) entry which is preliminary data.</text>
</comment>
<dbReference type="STRING" id="228230.RMCC_6219"/>
<name>A0A100WIQ2_MYCCR</name>
<dbReference type="Pfam" id="PF10824">
    <property type="entry name" value="T7SS_ESX_EspC"/>
    <property type="match status" value="1"/>
</dbReference>
<protein>
    <recommendedName>
        <fullName evidence="3">ESX-1 secretion-associated protein</fullName>
    </recommendedName>
</protein>
<dbReference type="Proteomes" id="UP000069443">
    <property type="component" value="Unassembled WGS sequence"/>
</dbReference>
<accession>A0A100WIQ2</accession>
<dbReference type="RefSeq" id="WP_062659928.1">
    <property type="nucleotide sequence ID" value="NZ_BCSY01000129.1"/>
</dbReference>
<reference evidence="2" key="2">
    <citation type="submission" date="2016-02" db="EMBL/GenBank/DDBJ databases">
        <title>Draft genome sequence of five rapidly growing Mycobacterium species.</title>
        <authorList>
            <person name="Katahira K."/>
            <person name="Gotou Y."/>
            <person name="Iida K."/>
            <person name="Ogura Y."/>
            <person name="Hayashi T."/>
        </authorList>
    </citation>
    <scope>NUCLEOTIDE SEQUENCE [LARGE SCALE GENOMIC DNA]</scope>
    <source>
        <strain evidence="2">JCM15298</strain>
    </source>
</reference>
<dbReference type="OrthoDB" id="4763847at2"/>
<evidence type="ECO:0000313" key="2">
    <source>
        <dbReference type="Proteomes" id="UP000069443"/>
    </source>
</evidence>
<evidence type="ECO:0000313" key="1">
    <source>
        <dbReference type="EMBL" id="GAS99254.1"/>
    </source>
</evidence>
<dbReference type="EMBL" id="BCSY01000129">
    <property type="protein sequence ID" value="GAS99254.1"/>
    <property type="molecule type" value="Genomic_DNA"/>
</dbReference>
<dbReference type="AlphaFoldDB" id="A0A100WIQ2"/>